<dbReference type="AlphaFoldDB" id="A0A5D2RTS9"/>
<dbReference type="EMBL" id="CM017610">
    <property type="protein sequence ID" value="TYI44287.1"/>
    <property type="molecule type" value="Genomic_DNA"/>
</dbReference>
<evidence type="ECO:0000313" key="1">
    <source>
        <dbReference type="EMBL" id="TYI44287.1"/>
    </source>
</evidence>
<dbReference type="Proteomes" id="UP000322667">
    <property type="component" value="Chromosome A01"/>
</dbReference>
<name>A0A5D2RTS9_GOSTO</name>
<keyword evidence="2" id="KW-1185">Reference proteome</keyword>
<accession>A0A5D2RTS9</accession>
<protein>
    <submittedName>
        <fullName evidence="1">Uncharacterized protein</fullName>
    </submittedName>
</protein>
<reference evidence="1 2" key="1">
    <citation type="submission" date="2019-07" db="EMBL/GenBank/DDBJ databases">
        <title>WGS assembly of Gossypium tomentosum.</title>
        <authorList>
            <person name="Chen Z.J."/>
            <person name="Sreedasyam A."/>
            <person name="Ando A."/>
            <person name="Song Q."/>
            <person name="De L."/>
            <person name="Hulse-Kemp A."/>
            <person name="Ding M."/>
            <person name="Ye W."/>
            <person name="Kirkbride R."/>
            <person name="Jenkins J."/>
            <person name="Plott C."/>
            <person name="Lovell J."/>
            <person name="Lin Y.-M."/>
            <person name="Vaughn R."/>
            <person name="Liu B."/>
            <person name="Li W."/>
            <person name="Simpson S."/>
            <person name="Scheffler B."/>
            <person name="Saski C."/>
            <person name="Grover C."/>
            <person name="Hu G."/>
            <person name="Conover J."/>
            <person name="Carlson J."/>
            <person name="Shu S."/>
            <person name="Boston L."/>
            <person name="Williams M."/>
            <person name="Peterson D."/>
            <person name="Mcgee K."/>
            <person name="Jones D."/>
            <person name="Wendel J."/>
            <person name="Stelly D."/>
            <person name="Grimwood J."/>
            <person name="Schmutz J."/>
        </authorList>
    </citation>
    <scope>NUCLEOTIDE SEQUENCE [LARGE SCALE GENOMIC DNA]</scope>
    <source>
        <strain evidence="1">7179.01</strain>
    </source>
</reference>
<gene>
    <name evidence="1" type="ORF">ES332_A01G226500v1</name>
</gene>
<proteinExistence type="predicted"/>
<sequence length="69" mass="7909">MCAINEFEEFIAYEDGFYLDFPGNIVGEVEFDRVLDCDYGEGIVGVKRVGKRIVNSHWNRNLTSFEIGN</sequence>
<evidence type="ECO:0000313" key="2">
    <source>
        <dbReference type="Proteomes" id="UP000322667"/>
    </source>
</evidence>
<organism evidence="1 2">
    <name type="scientific">Gossypium tomentosum</name>
    <name type="common">Hawaiian cotton</name>
    <name type="synonym">Gossypium sandvicense</name>
    <dbReference type="NCBI Taxonomy" id="34277"/>
    <lineage>
        <taxon>Eukaryota</taxon>
        <taxon>Viridiplantae</taxon>
        <taxon>Streptophyta</taxon>
        <taxon>Embryophyta</taxon>
        <taxon>Tracheophyta</taxon>
        <taxon>Spermatophyta</taxon>
        <taxon>Magnoliopsida</taxon>
        <taxon>eudicotyledons</taxon>
        <taxon>Gunneridae</taxon>
        <taxon>Pentapetalae</taxon>
        <taxon>rosids</taxon>
        <taxon>malvids</taxon>
        <taxon>Malvales</taxon>
        <taxon>Malvaceae</taxon>
        <taxon>Malvoideae</taxon>
        <taxon>Gossypium</taxon>
    </lineage>
</organism>